<dbReference type="RefSeq" id="WP_203303325.1">
    <property type="nucleotide sequence ID" value="NZ_JAAEBW010000009.1"/>
</dbReference>
<keyword evidence="2" id="KW-1185">Reference proteome</keyword>
<gene>
    <name evidence="1" type="ORF">GYN02_16400</name>
</gene>
<reference evidence="1 2" key="1">
    <citation type="submission" date="2020-01" db="EMBL/GenBank/DDBJ databases">
        <title>Comparative genomics of meat spoilage bacteria.</title>
        <authorList>
            <person name="Hilgarth M."/>
            <person name="Vogel R.F."/>
        </authorList>
    </citation>
    <scope>NUCLEOTIDE SEQUENCE [LARGE SCALE GENOMIC DNA]</scope>
    <source>
        <strain evidence="1 2">TMW2.2077</strain>
    </source>
</reference>
<evidence type="ECO:0000313" key="1">
    <source>
        <dbReference type="EMBL" id="MBM1196747.1"/>
    </source>
</evidence>
<organism evidence="1 2">
    <name type="scientific">Pseudomonas weihenstephanensis</name>
    <dbReference type="NCBI Taxonomy" id="1608994"/>
    <lineage>
        <taxon>Bacteria</taxon>
        <taxon>Pseudomonadati</taxon>
        <taxon>Pseudomonadota</taxon>
        <taxon>Gammaproteobacteria</taxon>
        <taxon>Pseudomonadales</taxon>
        <taxon>Pseudomonadaceae</taxon>
        <taxon>Pseudomonas</taxon>
    </lineage>
</organism>
<proteinExistence type="predicted"/>
<evidence type="ECO:0000313" key="2">
    <source>
        <dbReference type="Proteomes" id="UP000809529"/>
    </source>
</evidence>
<sequence length="84" mass="8951">MLTLKMMGSEDLADSHPSKSFTLVHLANRSSITFGRGPGGIPEIQVADIEGEIETFSPAGNTYVLEGGKTVATFAHMPPPEHRA</sequence>
<dbReference type="Proteomes" id="UP000809529">
    <property type="component" value="Unassembled WGS sequence"/>
</dbReference>
<comment type="caution">
    <text evidence="1">The sequence shown here is derived from an EMBL/GenBank/DDBJ whole genome shotgun (WGS) entry which is preliminary data.</text>
</comment>
<name>A0ABS1ZK52_9PSED</name>
<dbReference type="EMBL" id="JAAEBW010000009">
    <property type="protein sequence ID" value="MBM1196747.1"/>
    <property type="molecule type" value="Genomic_DNA"/>
</dbReference>
<accession>A0ABS1ZK52</accession>
<protein>
    <submittedName>
        <fullName evidence="1">Uncharacterized protein</fullName>
    </submittedName>
</protein>